<feature type="compositionally biased region" description="Basic and acidic residues" evidence="1">
    <location>
        <begin position="54"/>
        <end position="64"/>
    </location>
</feature>
<reference evidence="2 3" key="1">
    <citation type="submission" date="2013-11" db="EMBL/GenBank/DDBJ databases">
        <title>Opisthorchis viverrini - life in the bile duct.</title>
        <authorList>
            <person name="Young N.D."/>
            <person name="Nagarajan N."/>
            <person name="Lin S.J."/>
            <person name="Korhonen P.K."/>
            <person name="Jex A.R."/>
            <person name="Hall R.S."/>
            <person name="Safavi-Hemami H."/>
            <person name="Kaewkong W."/>
            <person name="Bertrand D."/>
            <person name="Gao S."/>
            <person name="Seet Q."/>
            <person name="Wongkham S."/>
            <person name="Teh B.T."/>
            <person name="Wongkham C."/>
            <person name="Intapan P.M."/>
            <person name="Maleewong W."/>
            <person name="Yang X."/>
            <person name="Hu M."/>
            <person name="Wang Z."/>
            <person name="Hofmann A."/>
            <person name="Sternberg P.W."/>
            <person name="Tan P."/>
            <person name="Wang J."/>
            <person name="Gasser R.B."/>
        </authorList>
    </citation>
    <scope>NUCLEOTIDE SEQUENCE [LARGE SCALE GENOMIC DNA]</scope>
</reference>
<sequence>MTALNRKFDGGQRYNSLSCEDHSVEVGSALLLLATAETISDRHEVPKTTIQAPEKQESEEKRATDGGIVK</sequence>
<organism evidence="2 3">
    <name type="scientific">Opisthorchis viverrini</name>
    <name type="common">Southeast Asian liver fluke</name>
    <dbReference type="NCBI Taxonomy" id="6198"/>
    <lineage>
        <taxon>Eukaryota</taxon>
        <taxon>Metazoa</taxon>
        <taxon>Spiralia</taxon>
        <taxon>Lophotrochozoa</taxon>
        <taxon>Platyhelminthes</taxon>
        <taxon>Trematoda</taxon>
        <taxon>Digenea</taxon>
        <taxon>Opisthorchiida</taxon>
        <taxon>Opisthorchiata</taxon>
        <taxon>Opisthorchiidae</taxon>
        <taxon>Opisthorchis</taxon>
    </lineage>
</organism>
<name>A0A074ZIQ2_OPIVI</name>
<protein>
    <submittedName>
        <fullName evidence="2">Uncharacterized protein</fullName>
    </submittedName>
</protein>
<gene>
    <name evidence="2" type="ORF">T265_05722</name>
</gene>
<keyword evidence="3" id="KW-1185">Reference proteome</keyword>
<evidence type="ECO:0000313" key="3">
    <source>
        <dbReference type="Proteomes" id="UP000054324"/>
    </source>
</evidence>
<dbReference type="KEGG" id="ovi:T265_05722"/>
<evidence type="ECO:0000313" key="2">
    <source>
        <dbReference type="EMBL" id="KER27188.1"/>
    </source>
</evidence>
<dbReference type="AlphaFoldDB" id="A0A074ZIQ2"/>
<dbReference type="CTD" id="20319904"/>
<dbReference type="EMBL" id="KL596729">
    <property type="protein sequence ID" value="KER27188.1"/>
    <property type="molecule type" value="Genomic_DNA"/>
</dbReference>
<feature type="region of interest" description="Disordered" evidence="1">
    <location>
        <begin position="44"/>
        <end position="70"/>
    </location>
</feature>
<dbReference type="RefSeq" id="XP_009169059.1">
    <property type="nucleotide sequence ID" value="XM_009170795.1"/>
</dbReference>
<proteinExistence type="predicted"/>
<accession>A0A074ZIQ2</accession>
<dbReference type="Proteomes" id="UP000054324">
    <property type="component" value="Unassembled WGS sequence"/>
</dbReference>
<evidence type="ECO:0000256" key="1">
    <source>
        <dbReference type="SAM" id="MobiDB-lite"/>
    </source>
</evidence>
<dbReference type="GeneID" id="20319904"/>